<dbReference type="Proteomes" id="UP000326554">
    <property type="component" value="Unassembled WGS sequence"/>
</dbReference>
<evidence type="ECO:0000313" key="2">
    <source>
        <dbReference type="EMBL" id="KAA9008975.1"/>
    </source>
</evidence>
<gene>
    <name evidence="2" type="ORF">F3S47_06880</name>
</gene>
<keyword evidence="3" id="KW-1185">Reference proteome</keyword>
<dbReference type="AlphaFoldDB" id="A0A5J5GL84"/>
<comment type="caution">
    <text evidence="2">The sequence shown here is derived from an EMBL/GenBank/DDBJ whole genome shotgun (WGS) entry which is preliminary data.</text>
</comment>
<organism evidence="2 3">
    <name type="scientific">Histidinibacterium aquaticum</name>
    <dbReference type="NCBI Taxonomy" id="2613962"/>
    <lineage>
        <taxon>Bacteria</taxon>
        <taxon>Pseudomonadati</taxon>
        <taxon>Pseudomonadota</taxon>
        <taxon>Alphaproteobacteria</taxon>
        <taxon>Rhodobacterales</taxon>
        <taxon>Paracoccaceae</taxon>
        <taxon>Histidinibacterium</taxon>
    </lineage>
</organism>
<dbReference type="RefSeq" id="WP_150444508.1">
    <property type="nucleotide sequence ID" value="NZ_VYQE01000002.1"/>
</dbReference>
<sequence>MSGTGEGKDRAKRRGRKRRAAGRLAIALAGASVAFLVVVALSLPGREITAPSWVTEDVEARAEEMLGGGIDFRDITVTLGSDLHPRVALTEAVLSDAEGRVVARVPRIDALVSPRGLLLERQLLLQELVVTGAEVVLARDESGAVQVSFEAGGGPGAGGLADALDRPALAALEEVRAEALTLTYEDARSGRRWTVEDGDMRLSVTDEALEIAGDLEVPQAGGVPSTLAVDVSLPRGDGAAAFGIDLDGAPAADLAGQFAALSWLRVIDAPLSGNLRGTLGADGRPGEMDAVLRIGAGVVRASDETRPIPFDGARAYLSYAPATDEIAVDLLELSSEEAEIHASGRAYLRDLQNGRPGEIWGQFDIARASVNPGGRYADRLDLAEGAADLRLRFDPFRLDLGSATLALPGGARLQANGEARAGESGWRVALDLASERMTIADALGLWPEGWRPGVRGWFARNVTAGRVSDLSVSLRSEAGAAPIVAADFEISEGSVRFLQRMPELTGAEGFVQILDRSFALTLDAGEVEAPEGGTLDLAGSSMVIPVMGLPRTPAEFALKVAGPLPALLSVVDRPPLTLLSRANLPVALAEGEAEVSGRVVLPLGDGLTPDQVSYEMEATFRNVTSDELVPNRTLTAERVTLSASPGGLTVDGPVRVSGVPVEGSFSKTFEPGSPARVSGEVRLSPEALEAFGIGLPEGVVAGQGTGQLDLTLRRGAPPAFTLTSDLTGLRLRLPWVGWEKVPGTSGRLEIAGQLGETPHVDRLAAEAPGLRAEGRIDLETGGRFEAARFSRLSVGGWLDVPLVLRGRGAGQPVGVEVNGGTLDLRRARFGGGGGSGQGGPITAELDRLQITETLALTDFVGSFRPDGGLGGRFGARVNGGPSVEGALVPSEGRTAVRLTSEDGGGVLRAGGLLPNARQGSLDLRLQPTGSPGTFDGHLSIDDLRIQDAPAMAALLDAISVVGLLQQLDGQGLAFSEVDAWFRLTPDRITVTQASAVGPSLGLSLDGTYTQATKAMEFQGVISPFYLLNGIGSVLTRRGEGLIGFNFTLGGTPGDPQVRVNPLSALTPGMFREIFRRPAPEVGQ</sequence>
<keyword evidence="1" id="KW-1133">Transmembrane helix</keyword>
<keyword evidence="1" id="KW-0472">Membrane</keyword>
<reference evidence="2 3" key="1">
    <citation type="submission" date="2019-09" db="EMBL/GenBank/DDBJ databases">
        <authorList>
            <person name="Park J.-S."/>
            <person name="Choi H.-J."/>
        </authorList>
    </citation>
    <scope>NUCLEOTIDE SEQUENCE [LARGE SCALE GENOMIC DNA]</scope>
    <source>
        <strain evidence="2 3">176SS1-4</strain>
    </source>
</reference>
<name>A0A5J5GL84_9RHOB</name>
<proteinExistence type="predicted"/>
<feature type="transmembrane region" description="Helical" evidence="1">
    <location>
        <begin position="21"/>
        <end position="43"/>
    </location>
</feature>
<evidence type="ECO:0000313" key="3">
    <source>
        <dbReference type="Proteomes" id="UP000326554"/>
    </source>
</evidence>
<evidence type="ECO:0000256" key="1">
    <source>
        <dbReference type="SAM" id="Phobius"/>
    </source>
</evidence>
<protein>
    <submittedName>
        <fullName evidence="2">DUF3971 domain-containing protein</fullName>
    </submittedName>
</protein>
<accession>A0A5J5GL84</accession>
<keyword evidence="1" id="KW-0812">Transmembrane</keyword>
<dbReference type="EMBL" id="VYQE01000002">
    <property type="protein sequence ID" value="KAA9008975.1"/>
    <property type="molecule type" value="Genomic_DNA"/>
</dbReference>